<keyword evidence="1" id="KW-0472">Membrane</keyword>
<reference evidence="2 3" key="1">
    <citation type="submission" date="2024-01" db="EMBL/GenBank/DDBJ databases">
        <title>A telomere-to-telomere, gap-free genome of sweet tea (Lithocarpus litseifolius).</title>
        <authorList>
            <person name="Zhou J."/>
        </authorList>
    </citation>
    <scope>NUCLEOTIDE SEQUENCE [LARGE SCALE GENOMIC DNA]</scope>
    <source>
        <strain evidence="2">Zhou-2022a</strain>
        <tissue evidence="2">Leaf</tissue>
    </source>
</reference>
<protein>
    <submittedName>
        <fullName evidence="2">Uncharacterized protein</fullName>
    </submittedName>
</protein>
<dbReference type="AlphaFoldDB" id="A0AAW2BZF3"/>
<dbReference type="Proteomes" id="UP001459277">
    <property type="component" value="Unassembled WGS sequence"/>
</dbReference>
<keyword evidence="3" id="KW-1185">Reference proteome</keyword>
<keyword evidence="1" id="KW-1133">Transmembrane helix</keyword>
<proteinExistence type="predicted"/>
<sequence>MCFRFHDRSPICIMAAEASRLMNASIIVGHILSGIGTCYLLRQAYRGFNTLCDDLRDTRRAGLQNFSNVQPAVKKVDNDPKQYLSKKKVQAEVQHYNDLKQNLSYWTAAVRELDIDPNRNFVHWQQAEELARIEHIIRTRGESARSMTIGEIAEELKDFGYIWQILATAEEGDVRMK</sequence>
<keyword evidence="1" id="KW-0812">Transmembrane</keyword>
<comment type="caution">
    <text evidence="2">The sequence shown here is derived from an EMBL/GenBank/DDBJ whole genome shotgun (WGS) entry which is preliminary data.</text>
</comment>
<organism evidence="2 3">
    <name type="scientific">Lithocarpus litseifolius</name>
    <dbReference type="NCBI Taxonomy" id="425828"/>
    <lineage>
        <taxon>Eukaryota</taxon>
        <taxon>Viridiplantae</taxon>
        <taxon>Streptophyta</taxon>
        <taxon>Embryophyta</taxon>
        <taxon>Tracheophyta</taxon>
        <taxon>Spermatophyta</taxon>
        <taxon>Magnoliopsida</taxon>
        <taxon>eudicotyledons</taxon>
        <taxon>Gunneridae</taxon>
        <taxon>Pentapetalae</taxon>
        <taxon>rosids</taxon>
        <taxon>fabids</taxon>
        <taxon>Fagales</taxon>
        <taxon>Fagaceae</taxon>
        <taxon>Lithocarpus</taxon>
    </lineage>
</organism>
<feature type="transmembrane region" description="Helical" evidence="1">
    <location>
        <begin position="21"/>
        <end position="42"/>
    </location>
</feature>
<evidence type="ECO:0000256" key="1">
    <source>
        <dbReference type="SAM" id="Phobius"/>
    </source>
</evidence>
<dbReference type="EMBL" id="JAZDWU010000009">
    <property type="protein sequence ID" value="KAK9990154.1"/>
    <property type="molecule type" value="Genomic_DNA"/>
</dbReference>
<gene>
    <name evidence="2" type="ORF">SO802_025139</name>
</gene>
<evidence type="ECO:0000313" key="2">
    <source>
        <dbReference type="EMBL" id="KAK9990154.1"/>
    </source>
</evidence>
<name>A0AAW2BZF3_9ROSI</name>
<accession>A0AAW2BZF3</accession>
<evidence type="ECO:0000313" key="3">
    <source>
        <dbReference type="Proteomes" id="UP001459277"/>
    </source>
</evidence>